<accession>A0A9P6DMR6</accession>
<protein>
    <recommendedName>
        <fullName evidence="2">CxC2-like cysteine cluster KDZ transposase-associated domain-containing protein</fullName>
    </recommendedName>
</protein>
<feature type="domain" description="CxC2-like cysteine cluster KDZ transposase-associated" evidence="2">
    <location>
        <begin position="182"/>
        <end position="287"/>
    </location>
</feature>
<gene>
    <name evidence="3" type="ORF">BS47DRAFT_1374396</name>
</gene>
<dbReference type="Pfam" id="PF18803">
    <property type="entry name" value="CxC2"/>
    <property type="match status" value="1"/>
</dbReference>
<dbReference type="Pfam" id="PF18758">
    <property type="entry name" value="KDZ"/>
    <property type="match status" value="1"/>
</dbReference>
<dbReference type="AlphaFoldDB" id="A0A9P6DMR6"/>
<keyword evidence="4" id="KW-1185">Reference proteome</keyword>
<dbReference type="InterPro" id="IPR040521">
    <property type="entry name" value="KDZ"/>
</dbReference>
<reference evidence="3" key="1">
    <citation type="journal article" date="2020" name="Nat. Commun.">
        <title>Large-scale genome sequencing of mycorrhizal fungi provides insights into the early evolution of symbiotic traits.</title>
        <authorList>
            <person name="Miyauchi S."/>
            <person name="Kiss E."/>
            <person name="Kuo A."/>
            <person name="Drula E."/>
            <person name="Kohler A."/>
            <person name="Sanchez-Garcia M."/>
            <person name="Morin E."/>
            <person name="Andreopoulos B."/>
            <person name="Barry K.W."/>
            <person name="Bonito G."/>
            <person name="Buee M."/>
            <person name="Carver A."/>
            <person name="Chen C."/>
            <person name="Cichocki N."/>
            <person name="Clum A."/>
            <person name="Culley D."/>
            <person name="Crous P.W."/>
            <person name="Fauchery L."/>
            <person name="Girlanda M."/>
            <person name="Hayes R.D."/>
            <person name="Keri Z."/>
            <person name="LaButti K."/>
            <person name="Lipzen A."/>
            <person name="Lombard V."/>
            <person name="Magnuson J."/>
            <person name="Maillard F."/>
            <person name="Murat C."/>
            <person name="Nolan M."/>
            <person name="Ohm R.A."/>
            <person name="Pangilinan J."/>
            <person name="Pereira M.F."/>
            <person name="Perotto S."/>
            <person name="Peter M."/>
            <person name="Pfister S."/>
            <person name="Riley R."/>
            <person name="Sitrit Y."/>
            <person name="Stielow J.B."/>
            <person name="Szollosi G."/>
            <person name="Zifcakova L."/>
            <person name="Stursova M."/>
            <person name="Spatafora J.W."/>
            <person name="Tedersoo L."/>
            <person name="Vaario L.M."/>
            <person name="Yamada A."/>
            <person name="Yan M."/>
            <person name="Wang P."/>
            <person name="Xu J."/>
            <person name="Bruns T."/>
            <person name="Baldrian P."/>
            <person name="Vilgalys R."/>
            <person name="Dunand C."/>
            <person name="Henrissat B."/>
            <person name="Grigoriev I.V."/>
            <person name="Hibbett D."/>
            <person name="Nagy L.G."/>
            <person name="Martin F.M."/>
        </authorList>
    </citation>
    <scope>NUCLEOTIDE SEQUENCE</scope>
    <source>
        <strain evidence="3">UP504</strain>
    </source>
</reference>
<dbReference type="OrthoDB" id="2804062at2759"/>
<sequence>MSMRKRRGRPLDTPMISVHPSAPHDVPTIARHFGTTLDGHNMISTHHIIVENESPALGPSEPMLSGQATDGGNSFDNELGFVHYIGLTSQWKRYKAADEPLNEWIPLRSEFLDEMLWNDGRGDSLAIMGCPGCQEPGSSGIYRCEECFGGELYCQGCCVKQHLKLPLHRIKWEGSFFICTSLRALGLRLQLGHMGTMCPSPRAGPSSFVVIHVNGLHYVNIQLCSCPLAPHPRQQLMRHQWFPATVHQPQTCATFQVLRHFHLLSFQSKISTIHFYNALERETENAGLEAPPARYQAFLRMVCEYRHLKMLKRGGQGHDIPGIDATKTGELAVLCPACPHPSINLLNDWSSTPAHMKTHIRLFRFLYLLTLAIDANFRLKNRFIGRSDHSLGSGWAYFVENQEYKKYIAQHISTCSGLAALDHANTKSSKGLRITGVVASTCAQHGFLLPQGLGDLQKGEHYCNVDYVVFLSLQSFSALNFIIFSYDIACQWFKKLWVRHTTLPEHLQLDHTSKRTRFVIPKFHMRAHNQQCHTTFSLNLFPEYLGKTLFKKHDTAVIERAKQSKQFKLFTECLKSDDWECNPSKPNPYVIKLSFKTQADICLELASAEQQSLRVGTMESIHEMSPSMFISAGLEIEVHHRQSTLIQDRRHQLYTHLKSFWSVQTVYMPQVALHLRDNGENDVPDMIENAVLFLPNEIPSRQCNFDHPYNLSNTEARLRFGQATDSLAQLRRALCVKSHLVKYKRDEVRGQRPNTCARALLDRAQAQIDAVVESIWEETIRVLHPWDLGEGYRTLSWIWMAPGLRAMGDTAGTPKMHEALRIEWAKCHACRNRWVEEELLVKEEIRRTIAFCEYKAEQWTELGDCSTWIAPRPPGWSPSICLLPSCPPA</sequence>
<evidence type="ECO:0000256" key="1">
    <source>
        <dbReference type="SAM" id="MobiDB-lite"/>
    </source>
</evidence>
<name>A0A9P6DMR6_9AGAM</name>
<proteinExistence type="predicted"/>
<dbReference type="EMBL" id="MU129232">
    <property type="protein sequence ID" value="KAF9504383.1"/>
    <property type="molecule type" value="Genomic_DNA"/>
</dbReference>
<organism evidence="3 4">
    <name type="scientific">Hydnum rufescens UP504</name>
    <dbReference type="NCBI Taxonomy" id="1448309"/>
    <lineage>
        <taxon>Eukaryota</taxon>
        <taxon>Fungi</taxon>
        <taxon>Dikarya</taxon>
        <taxon>Basidiomycota</taxon>
        <taxon>Agaricomycotina</taxon>
        <taxon>Agaricomycetes</taxon>
        <taxon>Cantharellales</taxon>
        <taxon>Hydnaceae</taxon>
        <taxon>Hydnum</taxon>
    </lineage>
</organism>
<evidence type="ECO:0000259" key="2">
    <source>
        <dbReference type="Pfam" id="PF18803"/>
    </source>
</evidence>
<comment type="caution">
    <text evidence="3">The sequence shown here is derived from an EMBL/GenBank/DDBJ whole genome shotgun (WGS) entry which is preliminary data.</text>
</comment>
<dbReference type="InterPro" id="IPR041457">
    <property type="entry name" value="CxC2_KDZ-assoc"/>
</dbReference>
<evidence type="ECO:0000313" key="3">
    <source>
        <dbReference type="EMBL" id="KAF9504383.1"/>
    </source>
</evidence>
<feature type="region of interest" description="Disordered" evidence="1">
    <location>
        <begin position="1"/>
        <end position="24"/>
    </location>
</feature>
<dbReference type="Proteomes" id="UP000886523">
    <property type="component" value="Unassembled WGS sequence"/>
</dbReference>
<evidence type="ECO:0000313" key="4">
    <source>
        <dbReference type="Proteomes" id="UP000886523"/>
    </source>
</evidence>